<evidence type="ECO:0000256" key="2">
    <source>
        <dbReference type="SAM" id="MobiDB-lite"/>
    </source>
</evidence>
<dbReference type="GO" id="GO:0042910">
    <property type="term" value="F:xenobiotic transmembrane transporter activity"/>
    <property type="evidence" value="ECO:0007669"/>
    <property type="project" value="InterPro"/>
</dbReference>
<evidence type="ECO:0000256" key="3">
    <source>
        <dbReference type="SAM" id="Phobius"/>
    </source>
</evidence>
<evidence type="ECO:0008006" key="6">
    <source>
        <dbReference type="Google" id="ProtNLM"/>
    </source>
</evidence>
<dbReference type="InterPro" id="IPR002528">
    <property type="entry name" value="MATE_fam"/>
</dbReference>
<keyword evidence="3" id="KW-0472">Membrane</keyword>
<accession>A0A834ZHR4</accession>
<comment type="caution">
    <text evidence="4">The sequence shown here is derived from an EMBL/GenBank/DDBJ whole genome shotgun (WGS) entry which is preliminary data.</text>
</comment>
<dbReference type="GO" id="GO:0015297">
    <property type="term" value="F:antiporter activity"/>
    <property type="evidence" value="ECO:0007669"/>
    <property type="project" value="InterPro"/>
</dbReference>
<feature type="transmembrane region" description="Helical" evidence="3">
    <location>
        <begin position="193"/>
        <end position="214"/>
    </location>
</feature>
<feature type="region of interest" description="Disordered" evidence="2">
    <location>
        <begin position="1"/>
        <end position="46"/>
    </location>
</feature>
<sequence>MSAAMAGSAGTASAGTSGGTRDGPVDDEGCPPPCTSGSSSSRTSMPMASERVTSLNTCALSFNISFGLGSSGSTRVSNELGAGRSQAALLAVCVVIFMATIGGLFLGLTMILFRRTWGYLFSNEEEVVKYVATMMPLLALSNFLDGIQCALSGIVRGCGWQKIGAFVNLGAYYLVGIPFAVFFALVLHIGGKGLWMGIICALFVQVLSLLIITVRTSWEKEAKKATDTEHAI</sequence>
<keyword evidence="3" id="KW-0812">Transmembrane</keyword>
<reference evidence="4 5" key="1">
    <citation type="submission" date="2020-04" db="EMBL/GenBank/DDBJ databases">
        <title>Plant Genome Project.</title>
        <authorList>
            <person name="Zhang R.-G."/>
        </authorList>
    </citation>
    <scope>NUCLEOTIDE SEQUENCE [LARGE SCALE GENOMIC DNA]</scope>
    <source>
        <strain evidence="4">YNK0</strain>
        <tissue evidence="4">Leaf</tissue>
    </source>
</reference>
<comment type="similarity">
    <text evidence="1">Belongs to the multi antimicrobial extrusion (MATE) (TC 2.A.66.1) family.</text>
</comment>
<dbReference type="Proteomes" id="UP000655225">
    <property type="component" value="Unassembled WGS sequence"/>
</dbReference>
<feature type="transmembrane region" description="Helical" evidence="3">
    <location>
        <begin position="133"/>
        <end position="154"/>
    </location>
</feature>
<dbReference type="EMBL" id="JABCRI010000004">
    <property type="protein sequence ID" value="KAF8407630.1"/>
    <property type="molecule type" value="Genomic_DNA"/>
</dbReference>
<evidence type="ECO:0000313" key="4">
    <source>
        <dbReference type="EMBL" id="KAF8407630.1"/>
    </source>
</evidence>
<feature type="compositionally biased region" description="Low complexity" evidence="2">
    <location>
        <begin position="1"/>
        <end position="15"/>
    </location>
</feature>
<proteinExistence type="inferred from homology"/>
<feature type="compositionally biased region" description="Low complexity" evidence="2">
    <location>
        <begin position="35"/>
        <end position="46"/>
    </location>
</feature>
<protein>
    <recommendedName>
        <fullName evidence="6">Protein DETOXIFICATION</fullName>
    </recommendedName>
</protein>
<dbReference type="AlphaFoldDB" id="A0A834ZHR4"/>
<dbReference type="OMA" id="NARARMN"/>
<keyword evidence="5" id="KW-1185">Reference proteome</keyword>
<organism evidence="4 5">
    <name type="scientific">Tetracentron sinense</name>
    <name type="common">Spur-leaf</name>
    <dbReference type="NCBI Taxonomy" id="13715"/>
    <lineage>
        <taxon>Eukaryota</taxon>
        <taxon>Viridiplantae</taxon>
        <taxon>Streptophyta</taxon>
        <taxon>Embryophyta</taxon>
        <taxon>Tracheophyta</taxon>
        <taxon>Spermatophyta</taxon>
        <taxon>Magnoliopsida</taxon>
        <taxon>Trochodendrales</taxon>
        <taxon>Trochodendraceae</taxon>
        <taxon>Tetracentron</taxon>
    </lineage>
</organism>
<dbReference type="Pfam" id="PF01554">
    <property type="entry name" value="MatE"/>
    <property type="match status" value="1"/>
</dbReference>
<gene>
    <name evidence="4" type="ORF">HHK36_006763</name>
</gene>
<feature type="transmembrane region" description="Helical" evidence="3">
    <location>
        <begin position="166"/>
        <end position="187"/>
    </location>
</feature>
<dbReference type="PANTHER" id="PTHR11206">
    <property type="entry name" value="MULTIDRUG RESISTANCE PROTEIN"/>
    <property type="match status" value="1"/>
</dbReference>
<evidence type="ECO:0000256" key="1">
    <source>
        <dbReference type="ARBA" id="ARBA00010199"/>
    </source>
</evidence>
<evidence type="ECO:0000313" key="5">
    <source>
        <dbReference type="Proteomes" id="UP000655225"/>
    </source>
</evidence>
<dbReference type="OrthoDB" id="2126698at2759"/>
<dbReference type="GO" id="GO:0016020">
    <property type="term" value="C:membrane"/>
    <property type="evidence" value="ECO:0007669"/>
    <property type="project" value="InterPro"/>
</dbReference>
<keyword evidence="3" id="KW-1133">Transmembrane helix</keyword>
<name>A0A834ZHR4_TETSI</name>
<feature type="transmembrane region" description="Helical" evidence="3">
    <location>
        <begin position="87"/>
        <end position="113"/>
    </location>
</feature>